<reference evidence="2" key="1">
    <citation type="submission" date="2016-01" db="EMBL/GenBank/DDBJ databases">
        <authorList>
            <person name="Shapiro L."/>
        </authorList>
    </citation>
    <scope>NUCLEOTIDE SEQUENCE [LARGE SCALE GENOMIC DNA]</scope>
    <source>
        <strain evidence="2">MDcuke</strain>
    </source>
</reference>
<accession>A0A345CY45</accession>
<evidence type="ECO:0000313" key="2">
    <source>
        <dbReference type="Proteomes" id="UP000264980"/>
    </source>
</evidence>
<dbReference type="Proteomes" id="UP000264980">
    <property type="component" value="Chromosome"/>
</dbReference>
<evidence type="ECO:0000313" key="1">
    <source>
        <dbReference type="EMBL" id="AXF78362.1"/>
    </source>
</evidence>
<proteinExistence type="predicted"/>
<sequence length="139" mass="16141">MFFLGIVIKYLNLSKNEVLAMVARYIVIAIYGLDGIFGVDTIFLVYDIKKNCVCEYFETVNEAFLCCDALNNKDLRCHILLEAKAMYNNNKLNINSPYIEEEDNIFPITSEYLKFLIEKVIFHKILPKKSQPKLDTDIK</sequence>
<protein>
    <submittedName>
        <fullName evidence="1">Uncharacterized protein</fullName>
    </submittedName>
</protein>
<dbReference type="AlphaFoldDB" id="A0A345CY45"/>
<gene>
    <name evidence="1" type="ORF">AV903_23905</name>
</gene>
<organism evidence="1 2">
    <name type="scientific">Erwinia tracheiphila</name>
    <dbReference type="NCBI Taxonomy" id="65700"/>
    <lineage>
        <taxon>Bacteria</taxon>
        <taxon>Pseudomonadati</taxon>
        <taxon>Pseudomonadota</taxon>
        <taxon>Gammaproteobacteria</taxon>
        <taxon>Enterobacterales</taxon>
        <taxon>Erwiniaceae</taxon>
        <taxon>Erwinia</taxon>
    </lineage>
</organism>
<name>A0A345CY45_9GAMM</name>
<dbReference type="EMBL" id="CP013970">
    <property type="protein sequence ID" value="AXF78362.1"/>
    <property type="molecule type" value="Genomic_DNA"/>
</dbReference>